<dbReference type="EMBL" id="JAIFZO010000002">
    <property type="protein sequence ID" value="MCX4233920.1"/>
    <property type="molecule type" value="Genomic_DNA"/>
</dbReference>
<dbReference type="Pfam" id="PF04149">
    <property type="entry name" value="DUF397"/>
    <property type="match status" value="1"/>
</dbReference>
<sequence length="66" mass="7041">MTQALRWQKSTFSGGGDGNTCVEIATHADHVRLRESDVPSTELITSSAQLAHLIRGVKSGLFDATA</sequence>
<gene>
    <name evidence="2" type="ORF">K3769_14275</name>
</gene>
<keyword evidence="3" id="KW-1185">Reference proteome</keyword>
<reference evidence="2" key="1">
    <citation type="journal article" date="2022" name="bioRxiv">
        <title>Discovery and biosynthetic assessment of Streptomyces ortus sp nov. isolated from a deep-sea sponge.</title>
        <authorList>
            <person name="Williams S.E."/>
        </authorList>
    </citation>
    <scope>NUCLEOTIDE SEQUENCE</scope>
    <source>
        <strain evidence="2">A15ISP2-DRY2</strain>
    </source>
</reference>
<dbReference type="InterPro" id="IPR007278">
    <property type="entry name" value="DUF397"/>
</dbReference>
<accession>A0ABT3V2D5</accession>
<feature type="domain" description="DUF397" evidence="1">
    <location>
        <begin position="5"/>
        <end position="58"/>
    </location>
</feature>
<evidence type="ECO:0000313" key="3">
    <source>
        <dbReference type="Proteomes" id="UP001165590"/>
    </source>
</evidence>
<evidence type="ECO:0000313" key="2">
    <source>
        <dbReference type="EMBL" id="MCX4233920.1"/>
    </source>
</evidence>
<evidence type="ECO:0000259" key="1">
    <source>
        <dbReference type="Pfam" id="PF04149"/>
    </source>
</evidence>
<organism evidence="2 3">
    <name type="scientific">Streptomyces ortus</name>
    <dbReference type="NCBI Taxonomy" id="2867268"/>
    <lineage>
        <taxon>Bacteria</taxon>
        <taxon>Bacillati</taxon>
        <taxon>Actinomycetota</taxon>
        <taxon>Actinomycetes</taxon>
        <taxon>Kitasatosporales</taxon>
        <taxon>Streptomycetaceae</taxon>
        <taxon>Streptomyces</taxon>
    </lineage>
</organism>
<dbReference type="RefSeq" id="WP_267026809.1">
    <property type="nucleotide sequence ID" value="NZ_JAIFZO010000002.1"/>
</dbReference>
<name>A0ABT3V2D5_9ACTN</name>
<dbReference type="Proteomes" id="UP001165590">
    <property type="component" value="Unassembled WGS sequence"/>
</dbReference>
<comment type="caution">
    <text evidence="2">The sequence shown here is derived from an EMBL/GenBank/DDBJ whole genome shotgun (WGS) entry which is preliminary data.</text>
</comment>
<proteinExistence type="predicted"/>
<protein>
    <submittedName>
        <fullName evidence="2">DUF397 domain-containing protein</fullName>
    </submittedName>
</protein>